<dbReference type="PROSITE" id="PS51832">
    <property type="entry name" value="HD_GYP"/>
    <property type="match status" value="1"/>
</dbReference>
<dbReference type="RefSeq" id="WP_109822113.1">
    <property type="nucleotide sequence ID" value="NZ_QGKL01000012.1"/>
</dbReference>
<dbReference type="SMART" id="SM00471">
    <property type="entry name" value="HDc"/>
    <property type="match status" value="1"/>
</dbReference>
<accession>A0A317CPN9</accession>
<dbReference type="Pfam" id="PF13487">
    <property type="entry name" value="HD_5"/>
    <property type="match status" value="1"/>
</dbReference>
<protein>
    <submittedName>
        <fullName evidence="2">Metal-dependent phosphohydrolase</fullName>
    </submittedName>
</protein>
<sequence>MSKILYGLYDMMNIAAFRLNQDDQFELITLSPTWLKHFTPVGTNKGSIVHLDGIFPFLDCFVAEAFEVWEAQTETPHRSGPWVDFTPEGEEFPLEATAVCIDGECVLVIQDLGEEYYTEASRLQTFRDQALEKERLEIAITEQTQQIRRREEEIAMTLLAASGHRDHETAEHVRRIGLYAEALAKELGWDLEKAADLRIAAAMHDIGKIGIPDSILLKPGKLTQEEFEIMKGHPAIGADMLNKTRIPLLNMAAQVSLCHHERWDGTGYPKGLKGEEIPIEARITTIVDVYDALVHKRVYKKASSEQAALKLMAQMVGKHFDPALFQLFVKNLPKMQRIRQAYSEPTRRTTISA</sequence>
<dbReference type="EMBL" id="QGKL01000012">
    <property type="protein sequence ID" value="PWQ98272.1"/>
    <property type="molecule type" value="Genomic_DNA"/>
</dbReference>
<dbReference type="Proteomes" id="UP000245506">
    <property type="component" value="Unassembled WGS sequence"/>
</dbReference>
<feature type="domain" description="HD-GYP" evidence="1">
    <location>
        <begin position="147"/>
        <end position="344"/>
    </location>
</feature>
<dbReference type="PANTHER" id="PTHR45228">
    <property type="entry name" value="CYCLIC DI-GMP PHOSPHODIESTERASE TM_0186-RELATED"/>
    <property type="match status" value="1"/>
</dbReference>
<dbReference type="InterPro" id="IPR037522">
    <property type="entry name" value="HD_GYP_dom"/>
</dbReference>
<organism evidence="2 3">
    <name type="scientific">Leucothrix arctica</name>
    <dbReference type="NCBI Taxonomy" id="1481894"/>
    <lineage>
        <taxon>Bacteria</taxon>
        <taxon>Pseudomonadati</taxon>
        <taxon>Pseudomonadota</taxon>
        <taxon>Gammaproteobacteria</taxon>
        <taxon>Thiotrichales</taxon>
        <taxon>Thiotrichaceae</taxon>
        <taxon>Leucothrix</taxon>
    </lineage>
</organism>
<gene>
    <name evidence="2" type="ORF">DKT75_03830</name>
</gene>
<dbReference type="Gene3D" id="1.10.3210.10">
    <property type="entry name" value="Hypothetical protein af1432"/>
    <property type="match status" value="1"/>
</dbReference>
<evidence type="ECO:0000259" key="1">
    <source>
        <dbReference type="PROSITE" id="PS51832"/>
    </source>
</evidence>
<dbReference type="GO" id="GO:0008081">
    <property type="term" value="F:phosphoric diester hydrolase activity"/>
    <property type="evidence" value="ECO:0007669"/>
    <property type="project" value="UniProtKB-ARBA"/>
</dbReference>
<dbReference type="InterPro" id="IPR003607">
    <property type="entry name" value="HD/PDEase_dom"/>
</dbReference>
<keyword evidence="2" id="KW-0378">Hydrolase</keyword>
<dbReference type="InterPro" id="IPR052020">
    <property type="entry name" value="Cyclic_di-GMP/3'3'-cGAMP_PDE"/>
</dbReference>
<name>A0A317CPN9_9GAMM</name>
<evidence type="ECO:0000313" key="3">
    <source>
        <dbReference type="Proteomes" id="UP000245506"/>
    </source>
</evidence>
<proteinExistence type="predicted"/>
<dbReference type="CDD" id="cd00077">
    <property type="entry name" value="HDc"/>
    <property type="match status" value="1"/>
</dbReference>
<dbReference type="AlphaFoldDB" id="A0A317CPN9"/>
<reference evidence="2 3" key="1">
    <citation type="submission" date="2018-05" db="EMBL/GenBank/DDBJ databases">
        <title>Leucothrix arctica sp. nov., isolated from Arctic seawater.</title>
        <authorList>
            <person name="Choi A."/>
            <person name="Baek K."/>
        </authorList>
    </citation>
    <scope>NUCLEOTIDE SEQUENCE [LARGE SCALE GENOMIC DNA]</scope>
    <source>
        <strain evidence="2 3">IMCC9719</strain>
    </source>
</reference>
<dbReference type="OrthoDB" id="9816273at2"/>
<keyword evidence="3" id="KW-1185">Reference proteome</keyword>
<evidence type="ECO:0000313" key="2">
    <source>
        <dbReference type="EMBL" id="PWQ98272.1"/>
    </source>
</evidence>
<comment type="caution">
    <text evidence="2">The sequence shown here is derived from an EMBL/GenBank/DDBJ whole genome shotgun (WGS) entry which is preliminary data.</text>
</comment>
<dbReference type="SUPFAM" id="SSF109604">
    <property type="entry name" value="HD-domain/PDEase-like"/>
    <property type="match status" value="1"/>
</dbReference>